<sequence length="85" mass="9591">MVCPIRKESEGVKVPSSKVRVSFFESNDKKYVLSTPDSFGNQSYPENFVIYEQFVMSSPAQSHNATTQYSYDRQERPVAKAAMGS</sequence>
<dbReference type="Proteomes" id="UP001367676">
    <property type="component" value="Unassembled WGS sequence"/>
</dbReference>
<gene>
    <name evidence="2" type="ORF">V9T40_002597</name>
</gene>
<protein>
    <submittedName>
        <fullName evidence="2">Uncharacterized protein</fullName>
    </submittedName>
</protein>
<proteinExistence type="predicted"/>
<evidence type="ECO:0000313" key="3">
    <source>
        <dbReference type="Proteomes" id="UP001367676"/>
    </source>
</evidence>
<accession>A0AAN9TKR5</accession>
<name>A0AAN9TKR5_9HEMI</name>
<organism evidence="2 3">
    <name type="scientific">Parthenolecanium corni</name>
    <dbReference type="NCBI Taxonomy" id="536013"/>
    <lineage>
        <taxon>Eukaryota</taxon>
        <taxon>Metazoa</taxon>
        <taxon>Ecdysozoa</taxon>
        <taxon>Arthropoda</taxon>
        <taxon>Hexapoda</taxon>
        <taxon>Insecta</taxon>
        <taxon>Pterygota</taxon>
        <taxon>Neoptera</taxon>
        <taxon>Paraneoptera</taxon>
        <taxon>Hemiptera</taxon>
        <taxon>Sternorrhyncha</taxon>
        <taxon>Coccoidea</taxon>
        <taxon>Coccidae</taxon>
        <taxon>Parthenolecanium</taxon>
    </lineage>
</organism>
<dbReference type="AlphaFoldDB" id="A0AAN9TKR5"/>
<feature type="region of interest" description="Disordered" evidence="1">
    <location>
        <begin position="62"/>
        <end position="85"/>
    </location>
</feature>
<reference evidence="2 3" key="1">
    <citation type="submission" date="2024-03" db="EMBL/GenBank/DDBJ databases">
        <title>Adaptation during the transition from Ophiocordyceps entomopathogen to insect associate is accompanied by gene loss and intensified selection.</title>
        <authorList>
            <person name="Ward C.M."/>
            <person name="Onetto C.A."/>
            <person name="Borneman A.R."/>
        </authorList>
    </citation>
    <scope>NUCLEOTIDE SEQUENCE [LARGE SCALE GENOMIC DNA]</scope>
    <source>
        <strain evidence="2">AWRI1</strain>
        <tissue evidence="2">Single Adult Female</tissue>
    </source>
</reference>
<dbReference type="EMBL" id="JBBCAQ010000022">
    <property type="protein sequence ID" value="KAK7590984.1"/>
    <property type="molecule type" value="Genomic_DNA"/>
</dbReference>
<keyword evidence="3" id="KW-1185">Reference proteome</keyword>
<evidence type="ECO:0000313" key="2">
    <source>
        <dbReference type="EMBL" id="KAK7590984.1"/>
    </source>
</evidence>
<evidence type="ECO:0000256" key="1">
    <source>
        <dbReference type="SAM" id="MobiDB-lite"/>
    </source>
</evidence>
<comment type="caution">
    <text evidence="2">The sequence shown here is derived from an EMBL/GenBank/DDBJ whole genome shotgun (WGS) entry which is preliminary data.</text>
</comment>
<feature type="compositionally biased region" description="Polar residues" evidence="1">
    <location>
        <begin position="62"/>
        <end position="71"/>
    </location>
</feature>